<keyword evidence="1" id="KW-0812">Transmembrane</keyword>
<comment type="caution">
    <text evidence="2">The sequence shown here is derived from an EMBL/GenBank/DDBJ whole genome shotgun (WGS) entry which is preliminary data.</text>
</comment>
<evidence type="ECO:0000313" key="2">
    <source>
        <dbReference type="EMBL" id="NMB91850.1"/>
    </source>
</evidence>
<accession>A0A7X9HT50</accession>
<dbReference type="EMBL" id="JAAZNV010000011">
    <property type="protein sequence ID" value="NMB91850.1"/>
    <property type="molecule type" value="Genomic_DNA"/>
</dbReference>
<reference evidence="2 3" key="1">
    <citation type="journal article" date="2020" name="Biotechnol. Biofuels">
        <title>New insights from the biogas microbiome by comprehensive genome-resolved metagenomics of nearly 1600 species originating from multiple anaerobic digesters.</title>
        <authorList>
            <person name="Campanaro S."/>
            <person name="Treu L."/>
            <person name="Rodriguez-R L.M."/>
            <person name="Kovalovszki A."/>
            <person name="Ziels R.M."/>
            <person name="Maus I."/>
            <person name="Zhu X."/>
            <person name="Kougias P.G."/>
            <person name="Basile A."/>
            <person name="Luo G."/>
            <person name="Schluter A."/>
            <person name="Konstantinidis K.T."/>
            <person name="Angelidaki I."/>
        </authorList>
    </citation>
    <scope>NUCLEOTIDE SEQUENCE [LARGE SCALE GENOMIC DNA]</scope>
    <source>
        <strain evidence="2">AS27yjCOA_202</strain>
    </source>
</reference>
<evidence type="ECO:0000256" key="1">
    <source>
        <dbReference type="SAM" id="Phobius"/>
    </source>
</evidence>
<feature type="transmembrane region" description="Helical" evidence="1">
    <location>
        <begin position="38"/>
        <end position="56"/>
    </location>
</feature>
<feature type="transmembrane region" description="Helical" evidence="1">
    <location>
        <begin position="6"/>
        <end position="26"/>
    </location>
</feature>
<keyword evidence="1" id="KW-1133">Transmembrane helix</keyword>
<evidence type="ECO:0000313" key="3">
    <source>
        <dbReference type="Proteomes" id="UP000590542"/>
    </source>
</evidence>
<gene>
    <name evidence="2" type="ORF">GYA37_03325</name>
</gene>
<name>A0A7X9HT50_UNCKA</name>
<sequence>MKSLMLGLGLFITTLVFVNVMLFGILGINASSLSTKTLLIVEGVFCGFFIFIYLIVAKKF</sequence>
<dbReference type="Proteomes" id="UP000590542">
    <property type="component" value="Unassembled WGS sequence"/>
</dbReference>
<protein>
    <submittedName>
        <fullName evidence="2">Uncharacterized protein</fullName>
    </submittedName>
</protein>
<keyword evidence="1" id="KW-0472">Membrane</keyword>
<dbReference type="AlphaFoldDB" id="A0A7X9HT50"/>
<organism evidence="2 3">
    <name type="scientific">candidate division WWE3 bacterium</name>
    <dbReference type="NCBI Taxonomy" id="2053526"/>
    <lineage>
        <taxon>Bacteria</taxon>
        <taxon>Katanobacteria</taxon>
    </lineage>
</organism>
<proteinExistence type="predicted"/>